<reference evidence="1 2" key="1">
    <citation type="submission" date="2018-12" db="EMBL/GenBank/DDBJ databases">
        <title>Complete Genome Sequence of the Corallopyronin A producing Myxobacterium Corallococcus coralloides B035.</title>
        <authorList>
            <person name="Bouhired S.M."/>
            <person name="Rupp O."/>
            <person name="Blom J."/>
            <person name="Schaeberle T.F."/>
            <person name="Kehraus S."/>
            <person name="Schiefer A."/>
            <person name="Pfarr K."/>
            <person name="Goesmann A."/>
            <person name="Hoerauf A."/>
            <person name="Koenig G.M."/>
        </authorList>
    </citation>
    <scope>NUCLEOTIDE SEQUENCE [LARGE SCALE GENOMIC DNA]</scope>
    <source>
        <strain evidence="1 2">B035</strain>
    </source>
</reference>
<evidence type="ECO:0000313" key="1">
    <source>
        <dbReference type="EMBL" id="QAT87452.1"/>
    </source>
</evidence>
<accession>A0A410S003</accession>
<proteinExistence type="predicted"/>
<dbReference type="EMBL" id="CP034669">
    <property type="protein sequence ID" value="QAT87452.1"/>
    <property type="molecule type" value="Genomic_DNA"/>
</dbReference>
<evidence type="ECO:0000313" key="2">
    <source>
        <dbReference type="Proteomes" id="UP000288758"/>
    </source>
</evidence>
<dbReference type="Proteomes" id="UP000288758">
    <property type="component" value="Chromosome"/>
</dbReference>
<dbReference type="AlphaFoldDB" id="A0A410S003"/>
<name>A0A410S003_CORCK</name>
<organism evidence="1 2">
    <name type="scientific">Corallococcus coralloides</name>
    <name type="common">Myxococcus coralloides</name>
    <dbReference type="NCBI Taxonomy" id="184914"/>
    <lineage>
        <taxon>Bacteria</taxon>
        <taxon>Pseudomonadati</taxon>
        <taxon>Myxococcota</taxon>
        <taxon>Myxococcia</taxon>
        <taxon>Myxococcales</taxon>
        <taxon>Cystobacterineae</taxon>
        <taxon>Myxococcaceae</taxon>
        <taxon>Corallococcus</taxon>
    </lineage>
</organism>
<sequence length="341" mass="37760">MEANDQRIAEVNVEQVLAESLALLGFSLGERTEDFVRLQRADIPADCGIYFLLRNATPVYALRALTEVPVLIVVHVKNGVDDAQVNSSFGSLGLHALRLRSLAQLDAAALQMLIPPLIGVRAAVQEVASPALESVARDLQTRAEVDPLKVVDFAFTQADTLFEDATARIIAPMFEHVFPLGAAYRGKPVPDGIVVGELGYAGHVRFPVASYDCKSKRDDIFGFEPGEGDQQSRYLRIQERLERDAREFESSGVILFVPDASQADVDERVRKDIWRALVEGKRRLVVVPAKVLKRWWELQGLELPGQLPSILNKSHVWEALLNAALPDPEPVNVNETVKLRD</sequence>
<gene>
    <name evidence="1" type="ORF">EJ065_5922</name>
</gene>
<protein>
    <submittedName>
        <fullName evidence="1">Uncharacterized protein</fullName>
    </submittedName>
</protein>